<sequence length="123" mass="14675">MNHFYLKEVFVIASNSAADCRQYMPMICFSAGNKKHEISTYANEGIMFRYETKDGMEIYEFQVTLKQKELSFRLYAWDGGSYVRVYSERWLSSPVFFQFLKNTYFSNKNEMIFMISGRKKQKL</sequence>
<evidence type="ECO:0000313" key="1">
    <source>
        <dbReference type="EMBL" id="QPR73786.1"/>
    </source>
</evidence>
<dbReference type="EMBL" id="NILC01000025">
    <property type="protein sequence ID" value="TWL25943.1"/>
    <property type="molecule type" value="Genomic_DNA"/>
</dbReference>
<evidence type="ECO:0000313" key="4">
    <source>
        <dbReference type="Proteomes" id="UP000595038"/>
    </source>
</evidence>
<dbReference type="RefSeq" id="WP_003185895.1">
    <property type="nucleotide sequence ID" value="NZ_BEXU01000014.1"/>
</dbReference>
<dbReference type="AlphaFoldDB" id="A0A1Y0YL04"/>
<evidence type="ECO:0000313" key="3">
    <source>
        <dbReference type="Proteomes" id="UP000435910"/>
    </source>
</evidence>
<proteinExistence type="predicted"/>
<reference evidence="2 3" key="1">
    <citation type="submission" date="2019-06" db="EMBL/GenBank/DDBJ databases">
        <title>Genome sequence analysis of &gt;100 Bacillus licheniformis strains suggests intrinsic resistance to this species.</title>
        <authorList>
            <person name="Wels M."/>
            <person name="Siezen R.J."/>
            <person name="Johansen E."/>
            <person name="Stuer-Lauridsen B."/>
            <person name="Bjerre K."/>
            <person name="Nielsen B.K.K."/>
        </authorList>
    </citation>
    <scope>NUCLEOTIDE SEQUENCE [LARGE SCALE GENOMIC DNA]</scope>
    <source>
        <strain evidence="2 3">BAC-16736</strain>
    </source>
</reference>
<dbReference type="Proteomes" id="UP000595038">
    <property type="component" value="Chromosome"/>
</dbReference>
<protein>
    <submittedName>
        <fullName evidence="2">Uncharacterized protein</fullName>
    </submittedName>
</protein>
<name>A0A1Y0YL04_BACLI</name>
<organism evidence="2 3">
    <name type="scientific">Bacillus licheniformis</name>
    <dbReference type="NCBI Taxonomy" id="1402"/>
    <lineage>
        <taxon>Bacteria</taxon>
        <taxon>Bacillati</taxon>
        <taxon>Bacillota</taxon>
        <taxon>Bacilli</taxon>
        <taxon>Bacillales</taxon>
        <taxon>Bacillaceae</taxon>
        <taxon>Bacillus</taxon>
    </lineage>
</organism>
<reference evidence="1 4" key="2">
    <citation type="submission" date="2020-12" db="EMBL/GenBank/DDBJ databases">
        <title>FDA dAtabase for Regulatory Grade micrObial Sequences (FDA-ARGOS): Supporting development and validation of Infectious Disease Dx tests.</title>
        <authorList>
            <person name="Nelson B."/>
            <person name="Plummer A."/>
            <person name="Tallon L."/>
            <person name="Sadzewicz L."/>
            <person name="Zhao X."/>
            <person name="Boylan J."/>
            <person name="Ott S."/>
            <person name="Bowen H."/>
            <person name="Vavikolanu K."/>
            <person name="Mehta A."/>
            <person name="Aluvathingal J."/>
            <person name="Nadendla S."/>
            <person name="Myers T."/>
            <person name="Yan Y."/>
            <person name="Sichtig H."/>
        </authorList>
    </citation>
    <scope>NUCLEOTIDE SEQUENCE [LARGE SCALE GENOMIC DNA]</scope>
    <source>
        <strain evidence="1 4">FDAARGOS_923</strain>
    </source>
</reference>
<evidence type="ECO:0000313" key="2">
    <source>
        <dbReference type="EMBL" id="TWL25943.1"/>
    </source>
</evidence>
<dbReference type="Proteomes" id="UP000435910">
    <property type="component" value="Unassembled WGS sequence"/>
</dbReference>
<dbReference type="GeneID" id="92859555"/>
<dbReference type="EMBL" id="CP065647">
    <property type="protein sequence ID" value="QPR73786.1"/>
    <property type="molecule type" value="Genomic_DNA"/>
</dbReference>
<accession>A0A1Y0YL04</accession>
<gene>
    <name evidence="2" type="ORF">CHCC16736_2401</name>
    <name evidence="1" type="ORF">I6G80_05850</name>
</gene>